<dbReference type="GO" id="GO:0005634">
    <property type="term" value="C:nucleus"/>
    <property type="evidence" value="ECO:0007669"/>
    <property type="project" value="UniProtKB-SubCell"/>
</dbReference>
<dbReference type="PANTHER" id="PTHR31001">
    <property type="entry name" value="UNCHARACTERIZED TRANSCRIPTIONAL REGULATORY PROTEIN"/>
    <property type="match status" value="1"/>
</dbReference>
<feature type="compositionally biased region" description="Polar residues" evidence="3">
    <location>
        <begin position="115"/>
        <end position="125"/>
    </location>
</feature>
<feature type="domain" description="Xylanolytic transcriptional activator regulatory" evidence="4">
    <location>
        <begin position="319"/>
        <end position="393"/>
    </location>
</feature>
<dbReference type="SMART" id="SM00906">
    <property type="entry name" value="Fungal_trans"/>
    <property type="match status" value="1"/>
</dbReference>
<dbReference type="VEuPathDB" id="FungiDB:Z519_06161"/>
<dbReference type="AlphaFoldDB" id="A0A0D2EUN3"/>
<dbReference type="GO" id="GO:0003677">
    <property type="term" value="F:DNA binding"/>
    <property type="evidence" value="ECO:0007669"/>
    <property type="project" value="InterPro"/>
</dbReference>
<evidence type="ECO:0000256" key="3">
    <source>
        <dbReference type="SAM" id="MobiDB-lite"/>
    </source>
</evidence>
<evidence type="ECO:0000313" key="6">
    <source>
        <dbReference type="Proteomes" id="UP000053789"/>
    </source>
</evidence>
<evidence type="ECO:0000256" key="1">
    <source>
        <dbReference type="ARBA" id="ARBA00004123"/>
    </source>
</evidence>
<dbReference type="HOGENOM" id="CLU_007426_4_0_1"/>
<feature type="region of interest" description="Disordered" evidence="3">
    <location>
        <begin position="78"/>
        <end position="129"/>
    </location>
</feature>
<dbReference type="EMBL" id="KN846987">
    <property type="protein sequence ID" value="KIW93556.1"/>
    <property type="molecule type" value="Genomic_DNA"/>
</dbReference>
<dbReference type="Pfam" id="PF04082">
    <property type="entry name" value="Fungal_trans"/>
    <property type="match status" value="1"/>
</dbReference>
<evidence type="ECO:0000259" key="4">
    <source>
        <dbReference type="SMART" id="SM00906"/>
    </source>
</evidence>
<dbReference type="InterPro" id="IPR007219">
    <property type="entry name" value="XnlR_reg_dom"/>
</dbReference>
<dbReference type="OrthoDB" id="5431381at2759"/>
<dbReference type="InterPro" id="IPR050613">
    <property type="entry name" value="Sec_Metabolite_Reg"/>
</dbReference>
<dbReference type="GeneID" id="27699089"/>
<name>A0A0D2EUN3_CLAB1</name>
<accession>A0A0D2EUN3</accession>
<dbReference type="GO" id="GO:0008270">
    <property type="term" value="F:zinc ion binding"/>
    <property type="evidence" value="ECO:0007669"/>
    <property type="project" value="InterPro"/>
</dbReference>
<protein>
    <recommendedName>
        <fullName evidence="4">Xylanolytic transcriptional activator regulatory domain-containing protein</fullName>
    </recommendedName>
</protein>
<dbReference type="PANTHER" id="PTHR31001:SF49">
    <property type="entry name" value="ZN(II)2CYS6 TRANSCRIPTION FACTOR (EUROFUNG)"/>
    <property type="match status" value="1"/>
</dbReference>
<feature type="compositionally biased region" description="Polar residues" evidence="3">
    <location>
        <begin position="49"/>
        <end position="63"/>
    </location>
</feature>
<keyword evidence="2" id="KW-0539">Nucleus</keyword>
<organism evidence="5 6">
    <name type="scientific">Cladophialophora bantiana (strain ATCC 10958 / CBS 173.52 / CDC B-1940 / NIH 8579)</name>
    <name type="common">Xylohypha bantiana</name>
    <dbReference type="NCBI Taxonomy" id="1442370"/>
    <lineage>
        <taxon>Eukaryota</taxon>
        <taxon>Fungi</taxon>
        <taxon>Dikarya</taxon>
        <taxon>Ascomycota</taxon>
        <taxon>Pezizomycotina</taxon>
        <taxon>Eurotiomycetes</taxon>
        <taxon>Chaetothyriomycetidae</taxon>
        <taxon>Chaetothyriales</taxon>
        <taxon>Herpotrichiellaceae</taxon>
        <taxon>Cladophialophora</taxon>
    </lineage>
</organism>
<feature type="compositionally biased region" description="Polar residues" evidence="3">
    <location>
        <begin position="16"/>
        <end position="25"/>
    </location>
</feature>
<evidence type="ECO:0000256" key="2">
    <source>
        <dbReference type="ARBA" id="ARBA00023242"/>
    </source>
</evidence>
<gene>
    <name evidence="5" type="ORF">Z519_06161</name>
</gene>
<reference evidence="5" key="1">
    <citation type="submission" date="2015-01" db="EMBL/GenBank/DDBJ databases">
        <title>The Genome Sequence of Cladophialophora bantiana CBS 173.52.</title>
        <authorList>
            <consortium name="The Broad Institute Genomics Platform"/>
            <person name="Cuomo C."/>
            <person name="de Hoog S."/>
            <person name="Gorbushina A."/>
            <person name="Stielow B."/>
            <person name="Teixiera M."/>
            <person name="Abouelleil A."/>
            <person name="Chapman S.B."/>
            <person name="Priest M."/>
            <person name="Young S.K."/>
            <person name="Wortman J."/>
            <person name="Nusbaum C."/>
            <person name="Birren B."/>
        </authorList>
    </citation>
    <scope>NUCLEOTIDE SEQUENCE [LARGE SCALE GENOMIC DNA]</scope>
    <source>
        <strain evidence="5">CBS 173.52</strain>
    </source>
</reference>
<keyword evidence="6" id="KW-1185">Reference proteome</keyword>
<dbReference type="GO" id="GO:0006351">
    <property type="term" value="P:DNA-templated transcription"/>
    <property type="evidence" value="ECO:0007669"/>
    <property type="project" value="InterPro"/>
</dbReference>
<comment type="subcellular location">
    <subcellularLocation>
        <location evidence="1">Nucleus</location>
    </subcellularLocation>
</comment>
<sequence length="730" mass="81082">MPDLSQYQTVFRIAKPTSSKRSSQVGKRKHQANGFQGNSLGISAPDHNGSLSNEDNISKAQSRLQKLEEMVTMLMQANQGPTVQDSRATPPSCDESLRTGPTSADPATASGPSMAGSSSLASDQPPNGHLDIRGIETKYLGATHWAAILENIKDIQDCLAPEPNETENGDFLNYGDDPDILLSNSQPLTLAEVCNSLPPRPVVDKLLSVQFNARYLHISFIHKRKFLREYESFWKNPASVSFLWISMLFSSLHLGARIARPEEQDYFPSLKEASNLFLMNAGRALVAGHYQKARPYSVEAVMLYAISRFFQQHDSETEPWLLMGVAARLALRMGYHRDPSHFSHISPFEGEMRRRTFSTVQTFELLLSFQAGLPAIIHEEVCDTAPPGNLFDEDFDEDSTAIPPSRPLTDPTPMLYYCYKGHLSQVFRKVARQALSPRVPAYADVLSLDGELLKVRAEIPPSLEWKPLSSSVTDEIHIIMHRLSLELVYQKAMMILHRRYLSHNRLNPAFEYSRNACTTASLRVLQYQAEVNQAAQPGGQLNHDQWTSSNLANHDFLLAAMITCLDLYESHRHSSTKLWSAQDLGAQRMKYDALKISHDIWQSRNSISSDARRASNILAIMLSKIPRPGSQKKEESNGTHSASTDISQPLSEVSLGGVGIANASRNGLAGEALLLDVSAITISNNGHSTPRDQASQELLDVIFADSDVVDWSILDQYIQEGATPMGSFDF</sequence>
<feature type="region of interest" description="Disordered" evidence="3">
    <location>
        <begin position="1"/>
        <end position="63"/>
    </location>
</feature>
<dbReference type="RefSeq" id="XP_016620225.1">
    <property type="nucleotide sequence ID" value="XM_016763901.1"/>
</dbReference>
<dbReference type="Proteomes" id="UP000053789">
    <property type="component" value="Unassembled WGS sequence"/>
</dbReference>
<feature type="compositionally biased region" description="Polar residues" evidence="3">
    <location>
        <begin position="78"/>
        <end position="89"/>
    </location>
</feature>
<evidence type="ECO:0000313" key="5">
    <source>
        <dbReference type="EMBL" id="KIW93556.1"/>
    </source>
</evidence>
<proteinExistence type="predicted"/>
<dbReference type="CDD" id="cd12148">
    <property type="entry name" value="fungal_TF_MHR"/>
    <property type="match status" value="1"/>
</dbReference>
<feature type="region of interest" description="Disordered" evidence="3">
    <location>
        <begin position="627"/>
        <end position="646"/>
    </location>
</feature>